<feature type="compositionally biased region" description="Basic and acidic residues" evidence="1">
    <location>
        <begin position="304"/>
        <end position="318"/>
    </location>
</feature>
<dbReference type="Pfam" id="PF19268">
    <property type="entry name" value="CIS_TMP"/>
    <property type="match status" value="1"/>
</dbReference>
<dbReference type="InterPro" id="IPR045538">
    <property type="entry name" value="CIS_TMP"/>
</dbReference>
<feature type="region of interest" description="Disordered" evidence="1">
    <location>
        <begin position="297"/>
        <end position="326"/>
    </location>
</feature>
<organism evidence="2 3">
    <name type="scientific">Flavobacterium cupriresistens</name>
    <dbReference type="NCBI Taxonomy" id="2893885"/>
    <lineage>
        <taxon>Bacteria</taxon>
        <taxon>Pseudomonadati</taxon>
        <taxon>Bacteroidota</taxon>
        <taxon>Flavobacteriia</taxon>
        <taxon>Flavobacteriales</taxon>
        <taxon>Flavobacteriaceae</taxon>
        <taxon>Flavobacterium</taxon>
    </lineage>
</organism>
<sequence length="530" mass="61587">MTKNSHSIQKVFLEIDTHSMVMADAIKNNLAVFIEKELVPILEKQLSHIKNPDNQIIQIEKLEISIQSDTEKNDVSFFTSETKNDIKNRIEKEIQKALQDVQKTSKNEAEEVPEMRIISSDDKQIKTLLYFIENGSMPWWATSEEEITFFEIVNSNTLQNDRFKLSFHKLIHQKRVQKRIINQFSNSEIALLSAVFLSSEVNQKTLSKNSLLEVLSSQSHEFKASFWQVIFEIWTDQKVASLIPFYYKNQALFSSKNTTLELFIQSIKTFFPLPINDDELLQIKTAYLISKETKPIIKSSPSKGNDEKSRIKGKEKEQLFPNTNSDTTKEKYASELASESVSETSLIKEELLIEKENDELQEDNSDFKSCYVKNAGLILLHPFLKEMLKSCDLIDDNNTLLNKELAAHLLHYAATKRENDYEHALLFEKFLCGIPLQQSIRREVKINDKHKQQVEEMLDSAVYHWSALKNTSTAVLRSEFLQREGKLDWSESNPKLSIERKTQDLLLEKIPWNISIVKIPWIEKLIYTQW</sequence>
<accession>A0ABU4R8A5</accession>
<proteinExistence type="predicted"/>
<protein>
    <submittedName>
        <fullName evidence="2">Contractile injection system tape measure protein</fullName>
    </submittedName>
</protein>
<comment type="caution">
    <text evidence="2">The sequence shown here is derived from an EMBL/GenBank/DDBJ whole genome shotgun (WGS) entry which is preliminary data.</text>
</comment>
<dbReference type="Proteomes" id="UP001273350">
    <property type="component" value="Unassembled WGS sequence"/>
</dbReference>
<evidence type="ECO:0000256" key="1">
    <source>
        <dbReference type="SAM" id="MobiDB-lite"/>
    </source>
</evidence>
<gene>
    <name evidence="2" type="ORF">SGQ83_05575</name>
</gene>
<dbReference type="EMBL" id="JAWXVI010000003">
    <property type="protein sequence ID" value="MDX6188809.1"/>
    <property type="molecule type" value="Genomic_DNA"/>
</dbReference>
<evidence type="ECO:0000313" key="2">
    <source>
        <dbReference type="EMBL" id="MDX6188809.1"/>
    </source>
</evidence>
<name>A0ABU4R8A5_9FLAO</name>
<dbReference type="RefSeq" id="WP_230004672.1">
    <property type="nucleotide sequence ID" value="NZ_CP087134.1"/>
</dbReference>
<keyword evidence="3" id="KW-1185">Reference proteome</keyword>
<reference evidence="2 3" key="1">
    <citation type="submission" date="2023-11" db="EMBL/GenBank/DDBJ databases">
        <title>Unpublished Manusciprt.</title>
        <authorList>
            <person name="Saticioglu I.B."/>
            <person name="Ay H."/>
            <person name="Ajmi N."/>
            <person name="Altun S."/>
            <person name="Duman M."/>
        </authorList>
    </citation>
    <scope>NUCLEOTIDE SEQUENCE [LARGE SCALE GENOMIC DNA]</scope>
    <source>
        <strain evidence="2 3">Fl-318</strain>
    </source>
</reference>
<evidence type="ECO:0000313" key="3">
    <source>
        <dbReference type="Proteomes" id="UP001273350"/>
    </source>
</evidence>